<dbReference type="Pfam" id="PF03372">
    <property type="entry name" value="Exo_endo_phos"/>
    <property type="match status" value="1"/>
</dbReference>
<proteinExistence type="predicted"/>
<evidence type="ECO:0000313" key="3">
    <source>
        <dbReference type="Proteomes" id="UP001055712"/>
    </source>
</evidence>
<organism evidence="2 3">
    <name type="scientific">Chlorella vulgaris</name>
    <name type="common">Green alga</name>
    <dbReference type="NCBI Taxonomy" id="3077"/>
    <lineage>
        <taxon>Eukaryota</taxon>
        <taxon>Viridiplantae</taxon>
        <taxon>Chlorophyta</taxon>
        <taxon>core chlorophytes</taxon>
        <taxon>Trebouxiophyceae</taxon>
        <taxon>Chlorellales</taxon>
        <taxon>Chlorellaceae</taxon>
        <taxon>Chlorella clade</taxon>
        <taxon>Chlorella</taxon>
    </lineage>
</organism>
<name>A0A9D4YVA9_CHLVU</name>
<reference evidence="2" key="1">
    <citation type="journal article" date="2019" name="Plant J.">
        <title>Chlorella vulgaris genome assembly and annotation reveals the molecular basis for metabolic acclimation to high light conditions.</title>
        <authorList>
            <person name="Cecchin M."/>
            <person name="Marcolungo L."/>
            <person name="Rossato M."/>
            <person name="Girolomoni L."/>
            <person name="Cosentino E."/>
            <person name="Cuine S."/>
            <person name="Li-Beisson Y."/>
            <person name="Delledonne M."/>
            <person name="Ballottari M."/>
        </authorList>
    </citation>
    <scope>NUCLEOTIDE SEQUENCE</scope>
    <source>
        <strain evidence="2">211/11P</strain>
    </source>
</reference>
<sequence length="398" mass="43072">METPVTLTPPGQLFRRDFRPAGQATSAGPENRPIKLLQWNIERGYQLPGIIEELRRLDADLISLQEVDSGCERSGGGDTGLAIAAALELDYVFLSEFEEIHSPLRDAATQGGGMHGNAILSKFTISEAAVVPHRTHPVDWNNPTHALARREPRRGKRAVLRATVDTPQGPLVVYNAHLEVFCGLLARIAQLSDIFADARRMADGGLHHQAILGDMNTMAHGIARLSPNYCCDRMRFRSIGLDEAMVWHRYVLPVTDLRYTASSAHCGTSASAGLSATSASKAASDQPAAAAASAAAAAAAAVGEPNSTVSPPINRQLLAWGLDVQVARDAVNPGFHDPFDPATTTLDNPKYRFLGFSLMKGKLDWVLLRRMAVTKQDVGNLDFSLSDHRWLAAEVTLD</sequence>
<dbReference type="GO" id="GO:0003824">
    <property type="term" value="F:catalytic activity"/>
    <property type="evidence" value="ECO:0007669"/>
    <property type="project" value="InterPro"/>
</dbReference>
<dbReference type="PANTHER" id="PTHR14859">
    <property type="entry name" value="CALCOFLUOR WHITE HYPERSENSITIVE PROTEIN PRECURSOR"/>
    <property type="match status" value="1"/>
</dbReference>
<dbReference type="InterPro" id="IPR036691">
    <property type="entry name" value="Endo/exonu/phosph_ase_sf"/>
</dbReference>
<dbReference type="InterPro" id="IPR051916">
    <property type="entry name" value="GPI-anchor_lipid_remodeler"/>
</dbReference>
<dbReference type="SUPFAM" id="SSF56219">
    <property type="entry name" value="DNase I-like"/>
    <property type="match status" value="1"/>
</dbReference>
<comment type="caution">
    <text evidence="2">The sequence shown here is derived from an EMBL/GenBank/DDBJ whole genome shotgun (WGS) entry which is preliminary data.</text>
</comment>
<dbReference type="GO" id="GO:0016020">
    <property type="term" value="C:membrane"/>
    <property type="evidence" value="ECO:0007669"/>
    <property type="project" value="GOC"/>
</dbReference>
<dbReference type="AlphaFoldDB" id="A0A9D4YVA9"/>
<evidence type="ECO:0000259" key="1">
    <source>
        <dbReference type="Pfam" id="PF03372"/>
    </source>
</evidence>
<evidence type="ECO:0000313" key="2">
    <source>
        <dbReference type="EMBL" id="KAI3428040.1"/>
    </source>
</evidence>
<dbReference type="InterPro" id="IPR005135">
    <property type="entry name" value="Endo/exonuclease/phosphatase"/>
</dbReference>
<protein>
    <recommendedName>
        <fullName evidence="1">Endonuclease/exonuclease/phosphatase domain-containing protein</fullName>
    </recommendedName>
</protein>
<accession>A0A9D4YVA9</accession>
<dbReference type="OrthoDB" id="200415at2759"/>
<dbReference type="EMBL" id="SIDB01000009">
    <property type="protein sequence ID" value="KAI3428040.1"/>
    <property type="molecule type" value="Genomic_DNA"/>
</dbReference>
<dbReference type="PANTHER" id="PTHR14859:SF1">
    <property type="entry name" value="PGAP2-INTERACTING PROTEIN"/>
    <property type="match status" value="1"/>
</dbReference>
<gene>
    <name evidence="2" type="ORF">D9Q98_006426</name>
</gene>
<dbReference type="Proteomes" id="UP001055712">
    <property type="component" value="Unassembled WGS sequence"/>
</dbReference>
<dbReference type="Gene3D" id="3.60.10.10">
    <property type="entry name" value="Endonuclease/exonuclease/phosphatase"/>
    <property type="match status" value="1"/>
</dbReference>
<dbReference type="GO" id="GO:0006506">
    <property type="term" value="P:GPI anchor biosynthetic process"/>
    <property type="evidence" value="ECO:0007669"/>
    <property type="project" value="TreeGrafter"/>
</dbReference>
<keyword evidence="3" id="KW-1185">Reference proteome</keyword>
<reference evidence="2" key="2">
    <citation type="submission" date="2020-11" db="EMBL/GenBank/DDBJ databases">
        <authorList>
            <person name="Cecchin M."/>
            <person name="Marcolungo L."/>
            <person name="Rossato M."/>
            <person name="Girolomoni L."/>
            <person name="Cosentino E."/>
            <person name="Cuine S."/>
            <person name="Li-Beisson Y."/>
            <person name="Delledonne M."/>
            <person name="Ballottari M."/>
        </authorList>
    </citation>
    <scope>NUCLEOTIDE SEQUENCE</scope>
    <source>
        <strain evidence="2">211/11P</strain>
        <tissue evidence="2">Whole cell</tissue>
    </source>
</reference>
<feature type="domain" description="Endonuclease/exonuclease/phosphatase" evidence="1">
    <location>
        <begin position="37"/>
        <end position="388"/>
    </location>
</feature>